<dbReference type="Proteomes" id="UP001198163">
    <property type="component" value="Unassembled WGS sequence"/>
</dbReference>
<accession>A0AAE3EH54</accession>
<keyword evidence="6" id="KW-1185">Reference proteome</keyword>
<evidence type="ECO:0000259" key="4">
    <source>
        <dbReference type="PROSITE" id="PS50111"/>
    </source>
</evidence>
<dbReference type="Gene3D" id="1.10.287.950">
    <property type="entry name" value="Methyl-accepting chemotaxis protein"/>
    <property type="match status" value="1"/>
</dbReference>
<dbReference type="AlphaFoldDB" id="A0AAE3EH54"/>
<dbReference type="GO" id="GO:0016020">
    <property type="term" value="C:membrane"/>
    <property type="evidence" value="ECO:0007669"/>
    <property type="project" value="InterPro"/>
</dbReference>
<dbReference type="InterPro" id="IPR051310">
    <property type="entry name" value="MCP_chemotaxis"/>
</dbReference>
<protein>
    <submittedName>
        <fullName evidence="5">Methyl-accepting chemotaxis protein</fullName>
    </submittedName>
</protein>
<evidence type="ECO:0000256" key="2">
    <source>
        <dbReference type="ARBA" id="ARBA00029447"/>
    </source>
</evidence>
<comment type="caution">
    <text evidence="5">The sequence shown here is derived from an EMBL/GenBank/DDBJ whole genome shotgun (WGS) entry which is preliminary data.</text>
</comment>
<keyword evidence="3" id="KW-0807">Transducer</keyword>
<dbReference type="GO" id="GO:0007165">
    <property type="term" value="P:signal transduction"/>
    <property type="evidence" value="ECO:0007669"/>
    <property type="project" value="UniProtKB-KW"/>
</dbReference>
<dbReference type="Pfam" id="PF00015">
    <property type="entry name" value="MCPsignal"/>
    <property type="match status" value="1"/>
</dbReference>
<evidence type="ECO:0000313" key="5">
    <source>
        <dbReference type="EMBL" id="MCD1653661.1"/>
    </source>
</evidence>
<evidence type="ECO:0000256" key="1">
    <source>
        <dbReference type="ARBA" id="ARBA00022500"/>
    </source>
</evidence>
<feature type="domain" description="Methyl-accepting transducer" evidence="4">
    <location>
        <begin position="138"/>
        <end position="372"/>
    </location>
</feature>
<dbReference type="PANTHER" id="PTHR43531:SF11">
    <property type="entry name" value="METHYL-ACCEPTING CHEMOTAXIS PROTEIN 3"/>
    <property type="match status" value="1"/>
</dbReference>
<dbReference type="EMBL" id="JAINWA010000001">
    <property type="protein sequence ID" value="MCD1653661.1"/>
    <property type="molecule type" value="Genomic_DNA"/>
</dbReference>
<dbReference type="PROSITE" id="PS50111">
    <property type="entry name" value="CHEMOTAXIS_TRANSDUC_2"/>
    <property type="match status" value="1"/>
</dbReference>
<evidence type="ECO:0000313" key="6">
    <source>
        <dbReference type="Proteomes" id="UP001198163"/>
    </source>
</evidence>
<dbReference type="PANTHER" id="PTHR43531">
    <property type="entry name" value="PROTEIN ICFG"/>
    <property type="match status" value="1"/>
</dbReference>
<reference evidence="5" key="1">
    <citation type="submission" date="2021-08" db="EMBL/GenBank/DDBJ databases">
        <title>Comparative analyses of Brucepasteria parasyntrophica and Teretinema zuelzerae.</title>
        <authorList>
            <person name="Song Y."/>
            <person name="Brune A."/>
        </authorList>
    </citation>
    <scope>NUCLEOTIDE SEQUENCE</scope>
    <source>
        <strain evidence="5">DSM 1903</strain>
    </source>
</reference>
<keyword evidence="1" id="KW-0145">Chemotaxis</keyword>
<organism evidence="5 6">
    <name type="scientific">Teretinema zuelzerae</name>
    <dbReference type="NCBI Taxonomy" id="156"/>
    <lineage>
        <taxon>Bacteria</taxon>
        <taxon>Pseudomonadati</taxon>
        <taxon>Spirochaetota</taxon>
        <taxon>Spirochaetia</taxon>
        <taxon>Spirochaetales</taxon>
        <taxon>Treponemataceae</taxon>
        <taxon>Teretinema</taxon>
    </lineage>
</organism>
<comment type="similarity">
    <text evidence="2">Belongs to the methyl-accepting chemotaxis (MCP) protein family.</text>
</comment>
<dbReference type="GO" id="GO:0006935">
    <property type="term" value="P:chemotaxis"/>
    <property type="evidence" value="ECO:0007669"/>
    <property type="project" value="UniProtKB-KW"/>
</dbReference>
<dbReference type="InterPro" id="IPR004089">
    <property type="entry name" value="MCPsignal_dom"/>
</dbReference>
<evidence type="ECO:0000256" key="3">
    <source>
        <dbReference type="PROSITE-ProRule" id="PRU00284"/>
    </source>
</evidence>
<dbReference type="RefSeq" id="WP_230752919.1">
    <property type="nucleotide sequence ID" value="NZ_JAINWA010000001.1"/>
</dbReference>
<name>A0AAE3EH54_9SPIR</name>
<proteinExistence type="inferred from homology"/>
<gene>
    <name evidence="5" type="ORF">K7J14_02975</name>
</gene>
<sequence length="423" mass="45530">MNRQVIMMSIAAACSAASVLSSILLKAPAGSIAAASLSAIAGVSAVSALLFRSSSAPASEFAARGGDPESAGGVSGSSFAATAESAGAEQSGSSLMLAETSLKLKEAEKLLAVLSNRLLTDSLIFVPLADSIIRAVPSKTEEAAFAVLEKFMVVRNASSDAAEAARKLRVSLEDDSGESSLHRTAERSRLSVREERSVIQNLSRFLRENREHLTAMSAEIEGGLGLLSSITEITERSKLIAFNMSIEAARIGEKGRGFKVIITELHRLNEQTFEFSRKVAEMLGRFREYNELLCNNMEEKAGAVISQADKGMQATESAVESLIASANESVTLTKQVALMSESIDRDLDTVLEALQFQDITRQMIEGASDILSRLRETIDETLSHDPALIDRSRLQNTFSRIRDDLVKNAKTKGEKSALMEVHV</sequence>
<dbReference type="SUPFAM" id="SSF58104">
    <property type="entry name" value="Methyl-accepting chemotaxis protein (MCP) signaling domain"/>
    <property type="match status" value="1"/>
</dbReference>